<dbReference type="GO" id="GO:0003677">
    <property type="term" value="F:DNA binding"/>
    <property type="evidence" value="ECO:0007669"/>
    <property type="project" value="InterPro"/>
</dbReference>
<organism evidence="3 4">
    <name type="scientific">Lentilactobacillus otakiensis DSM 19908 = JCM 15040</name>
    <dbReference type="NCBI Taxonomy" id="1423780"/>
    <lineage>
        <taxon>Bacteria</taxon>
        <taxon>Bacillati</taxon>
        <taxon>Bacillota</taxon>
        <taxon>Bacilli</taxon>
        <taxon>Lactobacillales</taxon>
        <taxon>Lactobacillaceae</taxon>
        <taxon>Lentilactobacillus</taxon>
    </lineage>
</organism>
<evidence type="ECO:0000256" key="2">
    <source>
        <dbReference type="ARBA" id="ARBA00022649"/>
    </source>
</evidence>
<dbReference type="InterPro" id="IPR003477">
    <property type="entry name" value="PemK-like"/>
</dbReference>
<dbReference type="Proteomes" id="UP000016361">
    <property type="component" value="Unassembled WGS sequence"/>
</dbReference>
<dbReference type="STRING" id="1423780.FD05_GL000306"/>
<keyword evidence="2" id="KW-1277">Toxin-antitoxin system</keyword>
<comment type="similarity">
    <text evidence="1">Belongs to the PemK/MazF family.</text>
</comment>
<dbReference type="eggNOG" id="COG2337">
    <property type="taxonomic scope" value="Bacteria"/>
</dbReference>
<dbReference type="PANTHER" id="PTHR33988:SF3">
    <property type="entry name" value="ENDORIBONUCLEASE TOXIN CHPB-RELATED"/>
    <property type="match status" value="1"/>
</dbReference>
<accession>S4NKF5</accession>
<dbReference type="SUPFAM" id="SSF50118">
    <property type="entry name" value="Cell growth inhibitor/plasmid maintenance toxic component"/>
    <property type="match status" value="1"/>
</dbReference>
<protein>
    <submittedName>
        <fullName evidence="3">Uncharacterized protein</fullName>
    </submittedName>
</protein>
<dbReference type="EMBL" id="BASH01000002">
    <property type="protein sequence ID" value="GAD16396.1"/>
    <property type="molecule type" value="Genomic_DNA"/>
</dbReference>
<comment type="caution">
    <text evidence="3">The sequence shown here is derived from an EMBL/GenBank/DDBJ whole genome shotgun (WGS) entry which is preliminary data.</text>
</comment>
<dbReference type="GeneID" id="301047592"/>
<dbReference type="Gene3D" id="2.30.30.110">
    <property type="match status" value="1"/>
</dbReference>
<proteinExistence type="inferred from homology"/>
<name>S4NKF5_9LACO</name>
<dbReference type="GO" id="GO:0006402">
    <property type="term" value="P:mRNA catabolic process"/>
    <property type="evidence" value="ECO:0007669"/>
    <property type="project" value="TreeGrafter"/>
</dbReference>
<reference evidence="4" key="1">
    <citation type="journal article" date="2013" name="Genome Announc.">
        <title>Draft Genome Sequence of D-Branched-Chain Amino Acid Producer Lactobacillus otakiensis JCM 15040T, Isolated from a Traditional Japanese Pickle.</title>
        <authorList>
            <person name="Doi K."/>
            <person name="Mori K."/>
            <person name="Mutaguchi Y."/>
            <person name="Tashiro K."/>
            <person name="Fujino Y."/>
            <person name="Ohmori T."/>
            <person name="Kuhara S."/>
            <person name="Ohshima T."/>
        </authorList>
    </citation>
    <scope>NUCLEOTIDE SEQUENCE [LARGE SCALE GENOMIC DNA]</scope>
    <source>
        <strain evidence="4">JCM 15040</strain>
    </source>
</reference>
<dbReference type="RefSeq" id="WP_020280849.1">
    <property type="nucleotide sequence ID" value="NZ_AZED01000011.1"/>
</dbReference>
<evidence type="ECO:0000256" key="1">
    <source>
        <dbReference type="ARBA" id="ARBA00007521"/>
    </source>
</evidence>
<dbReference type="GO" id="GO:0016075">
    <property type="term" value="P:rRNA catabolic process"/>
    <property type="evidence" value="ECO:0007669"/>
    <property type="project" value="TreeGrafter"/>
</dbReference>
<dbReference type="GO" id="GO:0004521">
    <property type="term" value="F:RNA endonuclease activity"/>
    <property type="evidence" value="ECO:0007669"/>
    <property type="project" value="TreeGrafter"/>
</dbReference>
<evidence type="ECO:0000313" key="4">
    <source>
        <dbReference type="Proteomes" id="UP000016361"/>
    </source>
</evidence>
<evidence type="ECO:0000313" key="3">
    <source>
        <dbReference type="EMBL" id="GAD16396.1"/>
    </source>
</evidence>
<dbReference type="AlphaFoldDB" id="S4NKF5"/>
<dbReference type="InterPro" id="IPR011067">
    <property type="entry name" value="Plasmid_toxin/cell-grow_inhib"/>
</dbReference>
<keyword evidence="4" id="KW-1185">Reference proteome</keyword>
<dbReference type="PANTHER" id="PTHR33988">
    <property type="entry name" value="ENDORIBONUCLEASE MAZF-RELATED"/>
    <property type="match status" value="1"/>
</dbReference>
<dbReference type="Pfam" id="PF02452">
    <property type="entry name" value="PemK_toxin"/>
    <property type="match status" value="1"/>
</dbReference>
<gene>
    <name evidence="3" type="ORF">LOT_0934</name>
</gene>
<sequence length="115" mass="13253">MVETQNPAYMPKQGDIIDINFNPSRGHEEQGWHPALVVSKQQLSATSPFIWCVPVSHGQYYHPLHVSLDDRTTTEGTIFVEQLSCFDYRARPFRFHESITPDLLDMVLDNIHQTL</sequence>